<feature type="domain" description="Carrier" evidence="9">
    <location>
        <begin position="2"/>
        <end position="78"/>
    </location>
</feature>
<comment type="pathway">
    <text evidence="2">Siderophore biosynthesis; mycobactin biosynthesis.</text>
</comment>
<dbReference type="eggNOG" id="COG1020">
    <property type="taxonomic scope" value="Bacteria"/>
</dbReference>
<dbReference type="SUPFAM" id="SSF52777">
    <property type="entry name" value="CoA-dependent acyltransferases"/>
    <property type="match status" value="2"/>
</dbReference>
<dbReference type="AlphaFoldDB" id="A0A076MIX1"/>
<dbReference type="InterPro" id="IPR045851">
    <property type="entry name" value="AMP-bd_C_sf"/>
</dbReference>
<dbReference type="GO" id="GO:0044550">
    <property type="term" value="P:secondary metabolite biosynthetic process"/>
    <property type="evidence" value="ECO:0007669"/>
    <property type="project" value="TreeGrafter"/>
</dbReference>
<evidence type="ECO:0000256" key="6">
    <source>
        <dbReference type="ARBA" id="ARBA00022553"/>
    </source>
</evidence>
<dbReference type="Pfam" id="PF00668">
    <property type="entry name" value="Condensation"/>
    <property type="match status" value="1"/>
</dbReference>
<evidence type="ECO:0000256" key="7">
    <source>
        <dbReference type="ARBA" id="ARBA00022598"/>
    </source>
</evidence>
<evidence type="ECO:0000256" key="8">
    <source>
        <dbReference type="ARBA" id="ARBA00033440"/>
    </source>
</evidence>
<dbReference type="PANTHER" id="PTHR45527">
    <property type="entry name" value="NONRIBOSOMAL PEPTIDE SYNTHETASE"/>
    <property type="match status" value="1"/>
</dbReference>
<gene>
    <name evidence="10" type="ORF">AMETH_0602</name>
</gene>
<organism evidence="10 11">
    <name type="scientific">Amycolatopsis methanolica 239</name>
    <dbReference type="NCBI Taxonomy" id="1068978"/>
    <lineage>
        <taxon>Bacteria</taxon>
        <taxon>Bacillati</taxon>
        <taxon>Actinomycetota</taxon>
        <taxon>Actinomycetes</taxon>
        <taxon>Pseudonocardiales</taxon>
        <taxon>Pseudonocardiaceae</taxon>
        <taxon>Amycolatopsis</taxon>
        <taxon>Amycolatopsis methanolica group</taxon>
    </lineage>
</organism>
<evidence type="ECO:0000313" key="11">
    <source>
        <dbReference type="Proteomes" id="UP000062973"/>
    </source>
</evidence>
<dbReference type="Pfam" id="PF00501">
    <property type="entry name" value="AMP-binding"/>
    <property type="match status" value="1"/>
</dbReference>
<dbReference type="PANTHER" id="PTHR45527:SF10">
    <property type="entry name" value="PYOCHELIN SYNTHASE PCHF"/>
    <property type="match status" value="1"/>
</dbReference>
<dbReference type="InterPro" id="IPR000873">
    <property type="entry name" value="AMP-dep_synth/lig_dom"/>
</dbReference>
<dbReference type="InterPro" id="IPR010071">
    <property type="entry name" value="AA_adenyl_dom"/>
</dbReference>
<protein>
    <recommendedName>
        <fullName evidence="4">Phenyloxazoline synthase MbtB</fullName>
    </recommendedName>
    <alternativeName>
        <fullName evidence="8">Mycobactin synthetase protein B</fullName>
    </alternativeName>
</protein>
<evidence type="ECO:0000256" key="1">
    <source>
        <dbReference type="ARBA" id="ARBA00001957"/>
    </source>
</evidence>
<evidence type="ECO:0000256" key="4">
    <source>
        <dbReference type="ARBA" id="ARBA00016743"/>
    </source>
</evidence>
<keyword evidence="7" id="KW-0436">Ligase</keyword>
<dbReference type="InterPro" id="IPR057737">
    <property type="entry name" value="Condensation_MtbB-like"/>
</dbReference>
<dbReference type="Proteomes" id="UP000062973">
    <property type="component" value="Chromosome"/>
</dbReference>
<reference evidence="10 11" key="1">
    <citation type="submission" date="2014-07" db="EMBL/GenBank/DDBJ databases">
        <title>Whole Genome Sequence of the Amycolatopsis methanolica 239.</title>
        <authorList>
            <person name="Tang B."/>
        </authorList>
    </citation>
    <scope>NUCLEOTIDE SEQUENCE [LARGE SCALE GENOMIC DNA]</scope>
    <source>
        <strain evidence="10 11">239</strain>
    </source>
</reference>
<proteinExistence type="inferred from homology"/>
<keyword evidence="5" id="KW-0596">Phosphopantetheine</keyword>
<dbReference type="InterPro" id="IPR023213">
    <property type="entry name" value="CAT-like_dom_sf"/>
</dbReference>
<dbReference type="InterPro" id="IPR020806">
    <property type="entry name" value="PKS_PP-bd"/>
</dbReference>
<evidence type="ECO:0000256" key="5">
    <source>
        <dbReference type="ARBA" id="ARBA00022450"/>
    </source>
</evidence>
<dbReference type="NCBIfam" id="TIGR01733">
    <property type="entry name" value="AA-adenyl-dom"/>
    <property type="match status" value="1"/>
</dbReference>
<comment type="cofactor">
    <cofactor evidence="1">
        <name>pantetheine 4'-phosphate</name>
        <dbReference type="ChEBI" id="CHEBI:47942"/>
    </cofactor>
</comment>
<dbReference type="GO" id="GO:0043041">
    <property type="term" value="P:amino acid activation for nonribosomal peptide biosynthetic process"/>
    <property type="evidence" value="ECO:0007669"/>
    <property type="project" value="TreeGrafter"/>
</dbReference>
<dbReference type="GO" id="GO:0016874">
    <property type="term" value="F:ligase activity"/>
    <property type="evidence" value="ECO:0007669"/>
    <property type="project" value="UniProtKB-KW"/>
</dbReference>
<dbReference type="RefSeq" id="WP_017986559.1">
    <property type="nucleotide sequence ID" value="NZ_AQUL01000001.1"/>
</dbReference>
<dbReference type="InterPro" id="IPR020845">
    <property type="entry name" value="AMP-binding_CS"/>
</dbReference>
<sequence length="1127" mass="123198">MVSQQPTVGELLREVTDLLGPEAAELSENDSLIEWGLDSIQLMQVANKWRKQGIKVGFAKLAKNPTLAGWRELLATAAGVAPEPEVTVEVDETEPFPLALMQHAYWIGRDEETTLGSVAAHLYVEFDGPDLDPQRLDVAVRKLVARHGMLRAAFLDDGRQRILPERAQPSLLVHDLRDLDDEAETRRLAELRDASSHARLDVANGEVFKIQLSRRSGDRARLHVDVDMLAADALSYRVLLSDLARFYDEPDAEPEPIGYSYPRYLAEREVTRRAEQEKAREWWQRRIPELPGAPDLPLVPETERADATRVTRRHHWLAPEDRKRLGARAHEHGLTPAMVVAAAFAETLSSWSAQPRFLMNLPMFDRQSTHPDVDKLVGDFTSSVLLEVDFSTEASFVEHAKALQDRMHADAEHAAYSGVEVLRDLSRHHGEQVLAPVVFTSALNLGELFDARVRRCFGEAVWIISQGPQVLLDAQVTEVNEGLLINWDVRENAFPAGMIDAMFAAFQDLITRLGQRDDAWEQPVGGALPREQAEVRTRVNATDGPRSGRLLQDGFFSRAVAQPDAPALLWGTDGVLSYGALRDRALRIAKSLQNKGVVPGDLVGVSLPKGPDQIAAVLGVLAAGAGYVPVGVDQPAARAERIRRIAGFSHVLTSAEEAAEPLAEPVRVDEEQIAYVLFTSGSTGEPKGVEVPHRAAMNTIDDLNERFAVGADDRCLAVSALDFDLSVYDVFGLLSAGGAVVLVEEGDRKEARQWVELAASRRVTLVNCVPALLDMLLSAARPGELSGLRTVLLGGDWVGTDLPGRVAEQAPRCRFAGLGGTTETAIHSTVCEVHGVPSSWRSVPYGTPLRNVVCRVVDVRGRDCPDWVAGELWIGGDGVAHGYRADPERTADRFVEHDGRRWYRTGDLARYWPDGTLEFLGRRDFQVKVRGVRIELGEVEAALAEFPAVHRGVAGVAGNQLVAAVGGSVDGDEVREFVRTLLPPHMVPARVVVLDALPLTANGKVDRRAVAAHWQASADSYVAPETPLEQVLAKVWAEVLGVARVGRDDPFFALGGDSVLATMIVGRLREALDTSEVTVRTLFSALTVGAMAARLAADQSVPGRLEQVAEIYLEVDALSEEDVNAQL</sequence>
<evidence type="ECO:0000313" key="10">
    <source>
        <dbReference type="EMBL" id="AIJ20694.1"/>
    </source>
</evidence>
<dbReference type="FunFam" id="1.10.1200.10:FF:000016">
    <property type="entry name" value="Non-ribosomal peptide synthase"/>
    <property type="match status" value="1"/>
</dbReference>
<dbReference type="GO" id="GO:0000036">
    <property type="term" value="F:acyl carrier activity"/>
    <property type="evidence" value="ECO:0007669"/>
    <property type="project" value="TreeGrafter"/>
</dbReference>
<evidence type="ECO:0000256" key="2">
    <source>
        <dbReference type="ARBA" id="ARBA00005102"/>
    </source>
</evidence>
<dbReference type="Pfam" id="PF00550">
    <property type="entry name" value="PP-binding"/>
    <property type="match status" value="2"/>
</dbReference>
<dbReference type="FunFam" id="3.30.559.10:FF:000023">
    <property type="entry name" value="Non-ribosomal peptide synthetase"/>
    <property type="match status" value="1"/>
</dbReference>
<dbReference type="PROSITE" id="PS50075">
    <property type="entry name" value="CARRIER"/>
    <property type="match status" value="2"/>
</dbReference>
<dbReference type="Gene3D" id="3.30.300.30">
    <property type="match status" value="1"/>
</dbReference>
<comment type="similarity">
    <text evidence="3">Belongs to the ATP-dependent AMP-binding enzyme family. MbtB subfamily.</text>
</comment>
<dbReference type="OrthoDB" id="2472181at2"/>
<feature type="domain" description="Carrier" evidence="9">
    <location>
        <begin position="1023"/>
        <end position="1099"/>
    </location>
</feature>
<dbReference type="STRING" id="1068978.AMETH_0602"/>
<dbReference type="Pfam" id="PF13193">
    <property type="entry name" value="AMP-binding_C"/>
    <property type="match status" value="1"/>
</dbReference>
<evidence type="ECO:0000256" key="3">
    <source>
        <dbReference type="ARBA" id="ARBA00007380"/>
    </source>
</evidence>
<dbReference type="EMBL" id="CP009110">
    <property type="protein sequence ID" value="AIJ20694.1"/>
    <property type="molecule type" value="Genomic_DNA"/>
</dbReference>
<dbReference type="SUPFAM" id="SSF47336">
    <property type="entry name" value="ACP-like"/>
    <property type="match status" value="2"/>
</dbReference>
<dbReference type="GO" id="GO:0031177">
    <property type="term" value="F:phosphopantetheine binding"/>
    <property type="evidence" value="ECO:0007669"/>
    <property type="project" value="InterPro"/>
</dbReference>
<dbReference type="Gene3D" id="3.30.559.10">
    <property type="entry name" value="Chloramphenicol acetyltransferase-like domain"/>
    <property type="match status" value="1"/>
</dbReference>
<dbReference type="InterPro" id="IPR036736">
    <property type="entry name" value="ACP-like_sf"/>
</dbReference>
<keyword evidence="6" id="KW-0597">Phosphoprotein</keyword>
<dbReference type="FunFam" id="3.30.559.30:FF:000006">
    <property type="entry name" value="Yersiniabactin polyketide/non-ribosomal peptide synthetase"/>
    <property type="match status" value="1"/>
</dbReference>
<dbReference type="CDD" id="cd12114">
    <property type="entry name" value="A_NRPS_TlmIV_like"/>
    <property type="match status" value="1"/>
</dbReference>
<dbReference type="Gene3D" id="1.10.1200.10">
    <property type="entry name" value="ACP-like"/>
    <property type="match status" value="2"/>
</dbReference>
<dbReference type="Gene3D" id="3.30.559.30">
    <property type="entry name" value="Nonribosomal peptide synthetase, condensation domain"/>
    <property type="match status" value="1"/>
</dbReference>
<dbReference type="PROSITE" id="PS00455">
    <property type="entry name" value="AMP_BINDING"/>
    <property type="match status" value="1"/>
</dbReference>
<dbReference type="KEGG" id="amq:AMETH_0602"/>
<dbReference type="InterPro" id="IPR025110">
    <property type="entry name" value="AMP-bd_C"/>
</dbReference>
<dbReference type="InterPro" id="IPR006162">
    <property type="entry name" value="Ppantetheine_attach_site"/>
</dbReference>
<evidence type="ECO:0000259" key="9">
    <source>
        <dbReference type="PROSITE" id="PS50075"/>
    </source>
</evidence>
<keyword evidence="11" id="KW-1185">Reference proteome</keyword>
<dbReference type="PATRIC" id="fig|1068978.7.peg.631"/>
<dbReference type="PROSITE" id="PS00012">
    <property type="entry name" value="PHOSPHOPANTETHEINE"/>
    <property type="match status" value="1"/>
</dbReference>
<dbReference type="InterPro" id="IPR009081">
    <property type="entry name" value="PP-bd_ACP"/>
</dbReference>
<dbReference type="SMART" id="SM00823">
    <property type="entry name" value="PKS_PP"/>
    <property type="match status" value="1"/>
</dbReference>
<dbReference type="SUPFAM" id="SSF56801">
    <property type="entry name" value="Acetyl-CoA synthetase-like"/>
    <property type="match status" value="1"/>
</dbReference>
<accession>A0A076MIX1</accession>
<dbReference type="FunFam" id="3.40.50.12780:FF:000012">
    <property type="entry name" value="Non-ribosomal peptide synthetase"/>
    <property type="match status" value="1"/>
</dbReference>
<dbReference type="HOGENOM" id="CLU_000022_2_4_11"/>
<dbReference type="GO" id="GO:0005737">
    <property type="term" value="C:cytoplasm"/>
    <property type="evidence" value="ECO:0007669"/>
    <property type="project" value="TreeGrafter"/>
</dbReference>
<dbReference type="CDD" id="cd19535">
    <property type="entry name" value="Cyc_NRPS"/>
    <property type="match status" value="1"/>
</dbReference>
<dbReference type="InterPro" id="IPR042099">
    <property type="entry name" value="ANL_N_sf"/>
</dbReference>
<name>A0A076MIX1_AMYME</name>
<dbReference type="InterPro" id="IPR001242">
    <property type="entry name" value="Condensation_dom"/>
</dbReference>
<dbReference type="Gene3D" id="3.40.50.12780">
    <property type="entry name" value="N-terminal domain of ligase-like"/>
    <property type="match status" value="1"/>
</dbReference>